<evidence type="ECO:0000256" key="1">
    <source>
        <dbReference type="ARBA" id="ARBA00008239"/>
    </source>
</evidence>
<dbReference type="RefSeq" id="WP_166292746.1">
    <property type="nucleotide sequence ID" value="NZ_CP049863.1"/>
</dbReference>
<dbReference type="InterPro" id="IPR036890">
    <property type="entry name" value="HATPase_C_sf"/>
</dbReference>
<dbReference type="Gene3D" id="3.30.565.10">
    <property type="entry name" value="Histidine kinase-like ATPase, C-terminal domain"/>
    <property type="match status" value="1"/>
</dbReference>
<feature type="binding site" evidence="5">
    <location>
        <position position="34"/>
    </location>
    <ligand>
        <name>ATP</name>
        <dbReference type="ChEBI" id="CHEBI:30616"/>
    </ligand>
</feature>
<dbReference type="NCBIfam" id="NF010683">
    <property type="entry name" value="PRK14083.1"/>
    <property type="match status" value="1"/>
</dbReference>
<evidence type="ECO:0000313" key="6">
    <source>
        <dbReference type="EMBL" id="QIK64414.1"/>
    </source>
</evidence>
<dbReference type="Gene3D" id="3.30.230.80">
    <property type="match status" value="1"/>
</dbReference>
<dbReference type="GO" id="GO:0140662">
    <property type="term" value="F:ATP-dependent protein folding chaperone"/>
    <property type="evidence" value="ECO:0007669"/>
    <property type="project" value="InterPro"/>
</dbReference>
<sequence length="616" mass="66810">MSERFQVDLSGMVDLLSHHLYSGPQVYVRELIQNAVDAVTARREIDAEAPAQIRLSTATDEQGRPTLEVTDTGIGLTAAEATEMLATIGRSSKRNEEFGIGRAEFIGQFGIGMLAAFMVAETIEVRSFSARPGSTPIRWLGRADGTFDISEDPEATTPGTTVRLTARPDVAHWMAHDTVLALATEYASLLPFDIAVRTQLEGSEGSGLSTSAEVWRRITEPELPWLIEHPSAAARQRALNDYCERTFGFTPLGSIKLDLPVAGVSGVAFILPQAVSPGSGQHRVYTKRMLLGPRVDRVLPDWAFFVRAVLDTNTLSPTASREQLHDDEVLMGVREAIGEQLKQWALAELRGSSTLARTVIATHHLALRGLALTDPAMLDLVSEILPFETTDGAMTLAQAAKSGEVVYTTTTEAYRRVAAVARAQGLVVVNAGYVYDADLMERLGKRPGWRVRELESSDLVQVLGLLDLSRDWEITDAVAHARTVLEADDCDVVVREFSPETVPAMLLRDADGEHRRELNREREAEPGRWDGLLDSLAGDTHSRTRTLVLNDTSGVVRRLLTAPPGDVFDAGLRSLYLSAVMLAGDGLRSSESAALTDALGTLLDGALGAPAQEGNL</sequence>
<dbReference type="InterPro" id="IPR020575">
    <property type="entry name" value="Hsp90_N"/>
</dbReference>
<reference evidence="6 7" key="1">
    <citation type="submission" date="2020-03" db="EMBL/GenBank/DDBJ databases">
        <title>Leucobacter sp. nov., isolated from beetles.</title>
        <authorList>
            <person name="Hyun D.-W."/>
            <person name="Bae J.-W."/>
        </authorList>
    </citation>
    <scope>NUCLEOTIDE SEQUENCE [LARGE SCALE GENOMIC DNA]</scope>
    <source>
        <strain evidence="6 7">HDW9C</strain>
    </source>
</reference>
<dbReference type="Proteomes" id="UP000502677">
    <property type="component" value="Chromosome"/>
</dbReference>
<keyword evidence="7" id="KW-1185">Reference proteome</keyword>
<dbReference type="Pfam" id="PF13589">
    <property type="entry name" value="HATPase_c_3"/>
    <property type="match status" value="1"/>
</dbReference>
<dbReference type="GO" id="GO:0051082">
    <property type="term" value="F:unfolded protein binding"/>
    <property type="evidence" value="ECO:0007669"/>
    <property type="project" value="InterPro"/>
</dbReference>
<dbReference type="GO" id="GO:0005524">
    <property type="term" value="F:ATP binding"/>
    <property type="evidence" value="ECO:0007669"/>
    <property type="project" value="UniProtKB-KW"/>
</dbReference>
<feature type="binding site" evidence="5">
    <location>
        <position position="71"/>
    </location>
    <ligand>
        <name>ATP</name>
        <dbReference type="ChEBI" id="CHEBI:30616"/>
    </ligand>
</feature>
<comment type="similarity">
    <text evidence="1">Belongs to the heat shock protein 90 family.</text>
</comment>
<dbReference type="EMBL" id="CP049863">
    <property type="protein sequence ID" value="QIK64414.1"/>
    <property type="molecule type" value="Genomic_DNA"/>
</dbReference>
<proteinExistence type="inferred from homology"/>
<dbReference type="KEGG" id="lvi:G7068_15265"/>
<evidence type="ECO:0000313" key="7">
    <source>
        <dbReference type="Proteomes" id="UP000502677"/>
    </source>
</evidence>
<dbReference type="PRINTS" id="PR00775">
    <property type="entry name" value="HEATSHOCK90"/>
</dbReference>
<dbReference type="PIRSF" id="PIRSF002583">
    <property type="entry name" value="Hsp90"/>
    <property type="match status" value="1"/>
</dbReference>
<name>A0A6G7XIH1_9MICO</name>
<dbReference type="AlphaFoldDB" id="A0A6G7XIH1"/>
<keyword evidence="3 5" id="KW-0067">ATP-binding</keyword>
<keyword evidence="4" id="KW-0143">Chaperone</keyword>
<evidence type="ECO:0000256" key="2">
    <source>
        <dbReference type="ARBA" id="ARBA00022741"/>
    </source>
</evidence>
<protein>
    <submittedName>
        <fullName evidence="6">HSP90 family protein</fullName>
    </submittedName>
</protein>
<dbReference type="InterPro" id="IPR001404">
    <property type="entry name" value="Hsp90_fam"/>
</dbReference>
<dbReference type="SUPFAM" id="SSF55874">
    <property type="entry name" value="ATPase domain of HSP90 chaperone/DNA topoisomerase II/histidine kinase"/>
    <property type="match status" value="1"/>
</dbReference>
<evidence type="ECO:0000256" key="5">
    <source>
        <dbReference type="PIRSR" id="PIRSR002583-1"/>
    </source>
</evidence>
<dbReference type="GO" id="GO:0016887">
    <property type="term" value="F:ATP hydrolysis activity"/>
    <property type="evidence" value="ECO:0007669"/>
    <property type="project" value="InterPro"/>
</dbReference>
<dbReference type="PANTHER" id="PTHR11528">
    <property type="entry name" value="HEAT SHOCK PROTEIN 90 FAMILY MEMBER"/>
    <property type="match status" value="1"/>
</dbReference>
<dbReference type="InterPro" id="IPR020568">
    <property type="entry name" value="Ribosomal_Su5_D2-typ_SF"/>
</dbReference>
<keyword evidence="2 5" id="KW-0547">Nucleotide-binding</keyword>
<accession>A0A6G7XIH1</accession>
<organism evidence="6 7">
    <name type="scientific">Leucobacter viscericola</name>
    <dbReference type="NCBI Taxonomy" id="2714935"/>
    <lineage>
        <taxon>Bacteria</taxon>
        <taxon>Bacillati</taxon>
        <taxon>Actinomycetota</taxon>
        <taxon>Actinomycetes</taxon>
        <taxon>Micrococcales</taxon>
        <taxon>Microbacteriaceae</taxon>
        <taxon>Leucobacter</taxon>
    </lineage>
</organism>
<gene>
    <name evidence="6" type="ORF">G7068_15265</name>
</gene>
<evidence type="ECO:0000256" key="3">
    <source>
        <dbReference type="ARBA" id="ARBA00022840"/>
    </source>
</evidence>
<dbReference type="SUPFAM" id="SSF54211">
    <property type="entry name" value="Ribosomal protein S5 domain 2-like"/>
    <property type="match status" value="1"/>
</dbReference>
<evidence type="ECO:0000256" key="4">
    <source>
        <dbReference type="ARBA" id="ARBA00023186"/>
    </source>
</evidence>
<feature type="binding site" evidence="5">
    <location>
        <position position="160"/>
    </location>
    <ligand>
        <name>ATP</name>
        <dbReference type="ChEBI" id="CHEBI:30616"/>
    </ligand>
</feature>
<feature type="binding site" evidence="5">
    <location>
        <position position="30"/>
    </location>
    <ligand>
        <name>ATP</name>
        <dbReference type="ChEBI" id="CHEBI:30616"/>
    </ligand>
</feature>